<protein>
    <submittedName>
        <fullName evidence="2">Uncharacterized protein</fullName>
    </submittedName>
</protein>
<comment type="caution">
    <text evidence="2">The sequence shown here is derived from an EMBL/GenBank/DDBJ whole genome shotgun (WGS) entry which is preliminary data.</text>
</comment>
<dbReference type="AlphaFoldDB" id="A0ABD2C9X0"/>
<dbReference type="EMBL" id="JAYRBN010000058">
    <property type="protein sequence ID" value="KAL2741864.1"/>
    <property type="molecule type" value="Genomic_DNA"/>
</dbReference>
<feature type="region of interest" description="Disordered" evidence="1">
    <location>
        <begin position="87"/>
        <end position="130"/>
    </location>
</feature>
<reference evidence="2 3" key="1">
    <citation type="journal article" date="2024" name="Ann. Entomol. Soc. Am.">
        <title>Genomic analyses of the southern and eastern yellowjacket wasps (Hymenoptera: Vespidae) reveal evolutionary signatures of social life.</title>
        <authorList>
            <person name="Catto M.A."/>
            <person name="Caine P.B."/>
            <person name="Orr S.E."/>
            <person name="Hunt B.G."/>
            <person name="Goodisman M.A.D."/>
        </authorList>
    </citation>
    <scope>NUCLEOTIDE SEQUENCE [LARGE SCALE GENOMIC DNA]</scope>
    <source>
        <strain evidence="2">232</strain>
        <tissue evidence="2">Head and thorax</tissue>
    </source>
</reference>
<proteinExistence type="predicted"/>
<keyword evidence="3" id="KW-1185">Reference proteome</keyword>
<sequence>MRNTRLLYHYARDCNKILKHKNRNKIIGITSFKVHASVKISKSTHGGRSSVFESAESKSETKKTVQDFENMIHSWRLTVEVHASVKISKSTRGDRLSKSTQSTHGGSSSVFESAESKSETKKKQYKISKI</sequence>
<evidence type="ECO:0000313" key="3">
    <source>
        <dbReference type="Proteomes" id="UP001607303"/>
    </source>
</evidence>
<dbReference type="Proteomes" id="UP001607303">
    <property type="component" value="Unassembled WGS sequence"/>
</dbReference>
<gene>
    <name evidence="2" type="ORF">V1477_009493</name>
</gene>
<evidence type="ECO:0000313" key="2">
    <source>
        <dbReference type="EMBL" id="KAL2741864.1"/>
    </source>
</evidence>
<name>A0ABD2C9X0_VESMC</name>
<evidence type="ECO:0000256" key="1">
    <source>
        <dbReference type="SAM" id="MobiDB-lite"/>
    </source>
</evidence>
<accession>A0ABD2C9X0</accession>
<organism evidence="2 3">
    <name type="scientific">Vespula maculifrons</name>
    <name type="common">Eastern yellow jacket</name>
    <name type="synonym">Wasp</name>
    <dbReference type="NCBI Taxonomy" id="7453"/>
    <lineage>
        <taxon>Eukaryota</taxon>
        <taxon>Metazoa</taxon>
        <taxon>Ecdysozoa</taxon>
        <taxon>Arthropoda</taxon>
        <taxon>Hexapoda</taxon>
        <taxon>Insecta</taxon>
        <taxon>Pterygota</taxon>
        <taxon>Neoptera</taxon>
        <taxon>Endopterygota</taxon>
        <taxon>Hymenoptera</taxon>
        <taxon>Apocrita</taxon>
        <taxon>Aculeata</taxon>
        <taxon>Vespoidea</taxon>
        <taxon>Vespidae</taxon>
        <taxon>Vespinae</taxon>
        <taxon>Vespula</taxon>
    </lineage>
</organism>
<feature type="region of interest" description="Disordered" evidence="1">
    <location>
        <begin position="43"/>
        <end position="63"/>
    </location>
</feature>